<dbReference type="PROSITE" id="PS51857">
    <property type="entry name" value="CSD_2"/>
    <property type="match status" value="1"/>
</dbReference>
<evidence type="ECO:0000259" key="3">
    <source>
        <dbReference type="PROSITE" id="PS51857"/>
    </source>
</evidence>
<dbReference type="GO" id="GO:0005737">
    <property type="term" value="C:cytoplasm"/>
    <property type="evidence" value="ECO:0007669"/>
    <property type="project" value="UniProtKB-SubCell"/>
</dbReference>
<dbReference type="SMART" id="SM00357">
    <property type="entry name" value="CSP"/>
    <property type="match status" value="1"/>
</dbReference>
<dbReference type="InterPro" id="IPR012340">
    <property type="entry name" value="NA-bd_OB-fold"/>
</dbReference>
<evidence type="ECO:0000256" key="2">
    <source>
        <dbReference type="ARBA" id="ARBA00022490"/>
    </source>
</evidence>
<dbReference type="Gene3D" id="2.40.50.140">
    <property type="entry name" value="Nucleic acid-binding proteins"/>
    <property type="match status" value="1"/>
</dbReference>
<dbReference type="InterPro" id="IPR011129">
    <property type="entry name" value="CSD"/>
</dbReference>
<dbReference type="InterPro" id="IPR012156">
    <property type="entry name" value="Cold_shock_CspA"/>
</dbReference>
<dbReference type="SUPFAM" id="SSF50249">
    <property type="entry name" value="Nucleic acid-binding proteins"/>
    <property type="match status" value="1"/>
</dbReference>
<dbReference type="PANTHER" id="PTHR11544">
    <property type="entry name" value="COLD SHOCK DOMAIN CONTAINING PROTEINS"/>
    <property type="match status" value="1"/>
</dbReference>
<protein>
    <submittedName>
        <fullName evidence="4">Cold-shock protein</fullName>
    </submittedName>
</protein>
<sequence length="68" mass="7634">MLESKTGTVKYFDAEKGFGLISPDNGCEDLFVYFSSIRNANSLKVGQKVSYVEYMGQKEPQAEYVVIL</sequence>
<dbReference type="AlphaFoldDB" id="A0A2B2CPB6"/>
<accession>A0A2B2CPB6</accession>
<name>A0A2B2CPB6_PRIMG</name>
<keyword evidence="2" id="KW-0963">Cytoplasm</keyword>
<dbReference type="InterPro" id="IPR002059">
    <property type="entry name" value="CSP_DNA-bd"/>
</dbReference>
<dbReference type="Proteomes" id="UP000256519">
    <property type="component" value="Unassembled WGS sequence"/>
</dbReference>
<proteinExistence type="predicted"/>
<gene>
    <name evidence="4" type="ORF">C3744_00250</name>
</gene>
<feature type="domain" description="CSD" evidence="3">
    <location>
        <begin position="4"/>
        <end position="67"/>
    </location>
</feature>
<dbReference type="Pfam" id="PF00313">
    <property type="entry name" value="CSD"/>
    <property type="match status" value="1"/>
</dbReference>
<dbReference type="EMBL" id="PQWM01000004">
    <property type="protein sequence ID" value="RDZ18865.1"/>
    <property type="molecule type" value="Genomic_DNA"/>
</dbReference>
<reference evidence="4 5" key="1">
    <citation type="journal article" date="2018" name="Appl. Environ. Microbiol.">
        <title>Antimicrobial susceptibility testing and tentative epidemiological cut-off values of five Bacillus species relevant for use as animal feed additives or for plant protection.</title>
        <authorList>
            <person name="Agerso Y."/>
            <person name="Stuer-Lauridsen B."/>
            <person name="Bjerre K."/>
            <person name="Jensen M.G."/>
            <person name="Johansen E."/>
            <person name="Bennedsen M."/>
            <person name="Brockmann E."/>
            <person name="Nielsen B."/>
        </authorList>
    </citation>
    <scope>NUCLEOTIDE SEQUENCE [LARGE SCALE GENOMIC DNA]</scope>
    <source>
        <strain evidence="4 5">CHCC20162</strain>
    </source>
</reference>
<evidence type="ECO:0000313" key="4">
    <source>
        <dbReference type="EMBL" id="RDZ18865.1"/>
    </source>
</evidence>
<evidence type="ECO:0000256" key="1">
    <source>
        <dbReference type="ARBA" id="ARBA00004496"/>
    </source>
</evidence>
<dbReference type="GO" id="GO:0003676">
    <property type="term" value="F:nucleic acid binding"/>
    <property type="evidence" value="ECO:0007669"/>
    <property type="project" value="InterPro"/>
</dbReference>
<comment type="caution">
    <text evidence="4">The sequence shown here is derived from an EMBL/GenBank/DDBJ whole genome shotgun (WGS) entry which is preliminary data.</text>
</comment>
<dbReference type="PIRSF" id="PIRSF002599">
    <property type="entry name" value="Cold_shock_A"/>
    <property type="match status" value="1"/>
</dbReference>
<dbReference type="PRINTS" id="PR00050">
    <property type="entry name" value="COLDSHOCK"/>
</dbReference>
<dbReference type="InterPro" id="IPR050181">
    <property type="entry name" value="Cold_shock_domain"/>
</dbReference>
<organism evidence="4 5">
    <name type="scientific">Priestia megaterium</name>
    <name type="common">Bacillus megaterium</name>
    <dbReference type="NCBI Taxonomy" id="1404"/>
    <lineage>
        <taxon>Bacteria</taxon>
        <taxon>Bacillati</taxon>
        <taxon>Bacillota</taxon>
        <taxon>Bacilli</taxon>
        <taxon>Bacillales</taxon>
        <taxon>Bacillaceae</taxon>
        <taxon>Priestia</taxon>
    </lineage>
</organism>
<evidence type="ECO:0000313" key="5">
    <source>
        <dbReference type="Proteomes" id="UP000256519"/>
    </source>
</evidence>
<comment type="subcellular location">
    <subcellularLocation>
        <location evidence="1">Cytoplasm</location>
    </subcellularLocation>
</comment>